<dbReference type="Pfam" id="PF12836">
    <property type="entry name" value="HHH_3"/>
    <property type="match status" value="1"/>
</dbReference>
<accession>A0A1A9F4C4</accession>
<evidence type="ECO:0000313" key="1">
    <source>
        <dbReference type="EMBL" id="ANG65076.1"/>
    </source>
</evidence>
<reference evidence="1 2" key="2">
    <citation type="journal article" date="2018" name="Int. J. Syst. Evol. Microbiol.">
        <title>Marinobacterium aestuarii sp. nov., a benzene-degrading marine bacterium isolated from estuary sediment.</title>
        <authorList>
            <person name="Bae S.S."/>
            <person name="Jung J."/>
            <person name="Chung D."/>
            <person name="Baek K."/>
        </authorList>
    </citation>
    <scope>NUCLEOTIDE SEQUENCE [LARGE SCALE GENOMIC DNA]</scope>
    <source>
        <strain evidence="1 2">ST58-10</strain>
    </source>
</reference>
<dbReference type="Gene3D" id="1.10.150.320">
    <property type="entry name" value="Photosystem II 12 kDa extrinsic protein"/>
    <property type="match status" value="1"/>
</dbReference>
<dbReference type="EMBL" id="CP015839">
    <property type="protein sequence ID" value="ANG65076.1"/>
    <property type="molecule type" value="Genomic_DNA"/>
</dbReference>
<evidence type="ECO:0008006" key="3">
    <source>
        <dbReference type="Google" id="ProtNLM"/>
    </source>
</evidence>
<dbReference type="KEGG" id="mars:A8C75_03035"/>
<protein>
    <recommendedName>
        <fullName evidence="3">DNA-binding protein</fullName>
    </recommendedName>
</protein>
<organism evidence="1 2">
    <name type="scientific">Marinobacterium aestuarii</name>
    <dbReference type="NCBI Taxonomy" id="1821621"/>
    <lineage>
        <taxon>Bacteria</taxon>
        <taxon>Pseudomonadati</taxon>
        <taxon>Pseudomonadota</taxon>
        <taxon>Gammaproteobacteria</taxon>
        <taxon>Oceanospirillales</taxon>
        <taxon>Oceanospirillaceae</taxon>
        <taxon>Marinobacterium</taxon>
    </lineage>
</organism>
<dbReference type="SUPFAM" id="SSF47781">
    <property type="entry name" value="RuvA domain 2-like"/>
    <property type="match status" value="1"/>
</dbReference>
<dbReference type="AlphaFoldDB" id="A0A1A9F4C4"/>
<dbReference type="STRING" id="1821621.A8C75_03035"/>
<keyword evidence="2" id="KW-1185">Reference proteome</keyword>
<reference evidence="2" key="1">
    <citation type="submission" date="2016-05" db="EMBL/GenBank/DDBJ databases">
        <authorList>
            <person name="Baek K."/>
            <person name="Yang S.-J."/>
        </authorList>
    </citation>
    <scope>NUCLEOTIDE SEQUENCE [LARGE SCALE GENOMIC DNA]</scope>
    <source>
        <strain evidence="2">ST58-10</strain>
    </source>
</reference>
<sequence>MPAAAFNAAADTKTPVPAKRASSRVSVNGASARELALIKGISPRLAAAIISDRPHASLDALLQVRGIGRLTLARIRPSLSL</sequence>
<gene>
    <name evidence="1" type="ORF">A8C75_03035</name>
</gene>
<name>A0A1A9F4C4_9GAMM</name>
<dbReference type="Proteomes" id="UP000078070">
    <property type="component" value="Chromosome"/>
</dbReference>
<proteinExistence type="predicted"/>
<evidence type="ECO:0000313" key="2">
    <source>
        <dbReference type="Proteomes" id="UP000078070"/>
    </source>
</evidence>
<dbReference type="InterPro" id="IPR010994">
    <property type="entry name" value="RuvA_2-like"/>
</dbReference>